<gene>
    <name evidence="2" type="ORF">JJQ90_07380</name>
</gene>
<protein>
    <submittedName>
        <fullName evidence="2">AbrB family transcriptional regulator</fullName>
    </submittedName>
</protein>
<dbReference type="Pfam" id="PF05145">
    <property type="entry name" value="AbrB"/>
    <property type="match status" value="1"/>
</dbReference>
<feature type="transmembrane region" description="Helical" evidence="1">
    <location>
        <begin position="264"/>
        <end position="289"/>
    </location>
</feature>
<keyword evidence="3" id="KW-1185">Reference proteome</keyword>
<dbReference type="InterPro" id="IPR007820">
    <property type="entry name" value="AbrB_fam"/>
</dbReference>
<dbReference type="PANTHER" id="PTHR38457:SF1">
    <property type="entry name" value="REGULATOR ABRB-RELATED"/>
    <property type="match status" value="1"/>
</dbReference>
<feature type="transmembrane region" description="Helical" evidence="1">
    <location>
        <begin position="152"/>
        <end position="169"/>
    </location>
</feature>
<feature type="transmembrane region" description="Helical" evidence="1">
    <location>
        <begin position="63"/>
        <end position="84"/>
    </location>
</feature>
<sequence length="357" mass="36760">MTISTPSASTVYNHLLTAAVASGGGAIAWLLHIPLPWMLGAMAATGVLAWHERAAVAAPVRPVALLFLGLGLGQTFTTPVLAALAAALPWLILAALVSIIVGALVARIFARMAGTDARTGYFSAVPGGIIVMVVLAQRAGVSVPSVTLAQTIRVMVVVVIFPPLITWLAPRGGAGAFFAERPPVDMAGLALLMVAGLGVALLIRLLKLANPWMLGPCLLVILLSAFEMLPSGVPLWMIDVAQIGMGAGLGARMNRRFLLSSRRLALASVGSTFLLSALMALLGIGLGLISGLPPAAVVLGMAPGGMPEMTITAKALDLAVPLVLGFHLVRTVACNLLVGPVWNVAERIGLGGPREKE</sequence>
<feature type="transmembrane region" description="Helical" evidence="1">
    <location>
        <begin position="90"/>
        <end position="109"/>
    </location>
</feature>
<evidence type="ECO:0000313" key="3">
    <source>
        <dbReference type="Proteomes" id="UP000689967"/>
    </source>
</evidence>
<feature type="transmembrane region" description="Helical" evidence="1">
    <location>
        <begin position="189"/>
        <end position="206"/>
    </location>
</feature>
<feature type="transmembrane region" description="Helical" evidence="1">
    <location>
        <begin position="121"/>
        <end position="140"/>
    </location>
</feature>
<name>A0ABS6H7R1_9PROT</name>
<proteinExistence type="predicted"/>
<dbReference type="RefSeq" id="WP_216873987.1">
    <property type="nucleotide sequence ID" value="NZ_JAERQM010000002.1"/>
</dbReference>
<evidence type="ECO:0000256" key="1">
    <source>
        <dbReference type="SAM" id="Phobius"/>
    </source>
</evidence>
<organism evidence="2 3">
    <name type="scientific">Falsiroseomonas oleicola</name>
    <dbReference type="NCBI Taxonomy" id="2801474"/>
    <lineage>
        <taxon>Bacteria</taxon>
        <taxon>Pseudomonadati</taxon>
        <taxon>Pseudomonadota</taxon>
        <taxon>Alphaproteobacteria</taxon>
        <taxon>Acetobacterales</taxon>
        <taxon>Roseomonadaceae</taxon>
        <taxon>Falsiroseomonas</taxon>
    </lineage>
</organism>
<comment type="caution">
    <text evidence="2">The sequence shown here is derived from an EMBL/GenBank/DDBJ whole genome shotgun (WGS) entry which is preliminary data.</text>
</comment>
<keyword evidence="1" id="KW-0812">Transmembrane</keyword>
<keyword evidence="1" id="KW-1133">Transmembrane helix</keyword>
<dbReference type="PANTHER" id="PTHR38457">
    <property type="entry name" value="REGULATOR ABRB-RELATED"/>
    <property type="match status" value="1"/>
</dbReference>
<feature type="transmembrane region" description="Helical" evidence="1">
    <location>
        <begin position="26"/>
        <end position="51"/>
    </location>
</feature>
<keyword evidence="1" id="KW-0472">Membrane</keyword>
<dbReference type="Proteomes" id="UP000689967">
    <property type="component" value="Unassembled WGS sequence"/>
</dbReference>
<dbReference type="PIRSF" id="PIRSF038991">
    <property type="entry name" value="Protein_AbrB"/>
    <property type="match status" value="1"/>
</dbReference>
<dbReference type="EMBL" id="JAERQM010000002">
    <property type="protein sequence ID" value="MBU8543521.1"/>
    <property type="molecule type" value="Genomic_DNA"/>
</dbReference>
<accession>A0ABS6H7R1</accession>
<evidence type="ECO:0000313" key="2">
    <source>
        <dbReference type="EMBL" id="MBU8543521.1"/>
    </source>
</evidence>
<reference evidence="2 3" key="1">
    <citation type="submission" date="2021-01" db="EMBL/GenBank/DDBJ databases">
        <title>Roseomonas sp. nov, a bacterium isolated from an oil production mixture in Yumen Oilfield.</title>
        <authorList>
            <person name="Wu D."/>
        </authorList>
    </citation>
    <scope>NUCLEOTIDE SEQUENCE [LARGE SCALE GENOMIC DNA]</scope>
    <source>
        <strain evidence="2 3">ROY-5-3</strain>
    </source>
</reference>